<keyword evidence="2" id="KW-1185">Reference proteome</keyword>
<name>A0A6A6TGF7_9PLEO</name>
<gene>
    <name evidence="1" type="ORF">K491DRAFT_713459</name>
</gene>
<reference evidence="1" key="1">
    <citation type="journal article" date="2020" name="Stud. Mycol.">
        <title>101 Dothideomycetes genomes: a test case for predicting lifestyles and emergence of pathogens.</title>
        <authorList>
            <person name="Haridas S."/>
            <person name="Albert R."/>
            <person name="Binder M."/>
            <person name="Bloem J."/>
            <person name="Labutti K."/>
            <person name="Salamov A."/>
            <person name="Andreopoulos B."/>
            <person name="Baker S."/>
            <person name="Barry K."/>
            <person name="Bills G."/>
            <person name="Bluhm B."/>
            <person name="Cannon C."/>
            <person name="Castanera R."/>
            <person name="Culley D."/>
            <person name="Daum C."/>
            <person name="Ezra D."/>
            <person name="Gonzalez J."/>
            <person name="Henrissat B."/>
            <person name="Kuo A."/>
            <person name="Liang C."/>
            <person name="Lipzen A."/>
            <person name="Lutzoni F."/>
            <person name="Magnuson J."/>
            <person name="Mondo S."/>
            <person name="Nolan M."/>
            <person name="Ohm R."/>
            <person name="Pangilinan J."/>
            <person name="Park H.-J."/>
            <person name="Ramirez L."/>
            <person name="Alfaro M."/>
            <person name="Sun H."/>
            <person name="Tritt A."/>
            <person name="Yoshinaga Y."/>
            <person name="Zwiers L.-H."/>
            <person name="Turgeon B."/>
            <person name="Goodwin S."/>
            <person name="Spatafora J."/>
            <person name="Crous P."/>
            <person name="Grigoriev I."/>
        </authorList>
    </citation>
    <scope>NUCLEOTIDE SEQUENCE</scope>
    <source>
        <strain evidence="1">CBS 122681</strain>
    </source>
</reference>
<proteinExistence type="predicted"/>
<dbReference type="Proteomes" id="UP000799324">
    <property type="component" value="Unassembled WGS sequence"/>
</dbReference>
<evidence type="ECO:0000313" key="1">
    <source>
        <dbReference type="EMBL" id="KAF2658516.1"/>
    </source>
</evidence>
<protein>
    <submittedName>
        <fullName evidence="1">Uncharacterized protein</fullName>
    </submittedName>
</protein>
<dbReference type="AlphaFoldDB" id="A0A6A6TGF7"/>
<dbReference type="EMBL" id="MU004314">
    <property type="protein sequence ID" value="KAF2658516.1"/>
    <property type="molecule type" value="Genomic_DNA"/>
</dbReference>
<evidence type="ECO:0000313" key="2">
    <source>
        <dbReference type="Proteomes" id="UP000799324"/>
    </source>
</evidence>
<sequence>MGFNRGTQNMDYIVLQQERLSQSGGKFAARAHGSLYWARVKPYGSRAYEGSDERLLEEYEMRGHLNPTVAYKKTAPAPALASKPMSVYEQIHGAPKETGEVKMNMKEKKQRHVSVNAGAKRVSMMSARAPSASANKKNAVVPAKASGVKEIARPKKTLGVKDAGVKKTTAAKKVVPKKTALLQLLEEVSGSSD</sequence>
<organism evidence="1 2">
    <name type="scientific">Lophiostoma macrostomum CBS 122681</name>
    <dbReference type="NCBI Taxonomy" id="1314788"/>
    <lineage>
        <taxon>Eukaryota</taxon>
        <taxon>Fungi</taxon>
        <taxon>Dikarya</taxon>
        <taxon>Ascomycota</taxon>
        <taxon>Pezizomycotina</taxon>
        <taxon>Dothideomycetes</taxon>
        <taxon>Pleosporomycetidae</taxon>
        <taxon>Pleosporales</taxon>
        <taxon>Lophiostomataceae</taxon>
        <taxon>Lophiostoma</taxon>
    </lineage>
</organism>
<accession>A0A6A6TGF7</accession>